<protein>
    <submittedName>
        <fullName evidence="2">Uncharacterized protein</fullName>
    </submittedName>
</protein>
<sequence length="369" mass="39918">MVLCKLNVDGADSTLLPMDQGVDNNVIENSLVSSCDFPVVRKVEKFVGEEACVQALLENMEDAKSLGLVADEDPSYGRKTPHGSFFDPFATRPEELACAPKKKVISATEVASQRRLSFELVWSMWTCENQMGTKRPTRVGVARPHLLRANGGAASPLPSPARPGDGNQAERSRPPQELGGTQSQQVSGIVLVRIMEFNSKFLTDQGVDNNVVEVSLVVNSDLPLVEEVEKCAGEEVSVQVLRESNEDAKSLSTVCDYGNSKSGVAEAITPPEKEAIESSISIQDANEDPSSCCQTPRESIFDPFAPGPEEVACAPKKVIRATEVPLRRQLSFESGIADTCPDAPLRQSLKVVKLSPSICRRLNFDSPCA</sequence>
<organism evidence="2 3">
    <name type="scientific">Oryza meyeriana var. granulata</name>
    <dbReference type="NCBI Taxonomy" id="110450"/>
    <lineage>
        <taxon>Eukaryota</taxon>
        <taxon>Viridiplantae</taxon>
        <taxon>Streptophyta</taxon>
        <taxon>Embryophyta</taxon>
        <taxon>Tracheophyta</taxon>
        <taxon>Spermatophyta</taxon>
        <taxon>Magnoliopsida</taxon>
        <taxon>Liliopsida</taxon>
        <taxon>Poales</taxon>
        <taxon>Poaceae</taxon>
        <taxon>BOP clade</taxon>
        <taxon>Oryzoideae</taxon>
        <taxon>Oryzeae</taxon>
        <taxon>Oryzinae</taxon>
        <taxon>Oryza</taxon>
        <taxon>Oryza meyeriana</taxon>
    </lineage>
</organism>
<dbReference type="AlphaFoldDB" id="A0A6G1E1C2"/>
<feature type="region of interest" description="Disordered" evidence="1">
    <location>
        <begin position="149"/>
        <end position="184"/>
    </location>
</feature>
<reference evidence="2 3" key="1">
    <citation type="submission" date="2019-11" db="EMBL/GenBank/DDBJ databases">
        <title>Whole genome sequence of Oryza granulata.</title>
        <authorList>
            <person name="Li W."/>
        </authorList>
    </citation>
    <scope>NUCLEOTIDE SEQUENCE [LARGE SCALE GENOMIC DNA]</scope>
    <source>
        <strain evidence="3">cv. Menghai</strain>
        <tissue evidence="2">Leaf</tissue>
    </source>
</reference>
<proteinExistence type="predicted"/>
<evidence type="ECO:0000256" key="1">
    <source>
        <dbReference type="SAM" id="MobiDB-lite"/>
    </source>
</evidence>
<comment type="caution">
    <text evidence="2">The sequence shown here is derived from an EMBL/GenBank/DDBJ whole genome shotgun (WGS) entry which is preliminary data.</text>
</comment>
<dbReference type="Proteomes" id="UP000479710">
    <property type="component" value="Unassembled WGS sequence"/>
</dbReference>
<dbReference type="PANTHER" id="PTHR36310:SF1">
    <property type="entry name" value="CYCLIN-DEPENDENT PROTEIN KINASE INHIBITOR SMR11"/>
    <property type="match status" value="1"/>
</dbReference>
<gene>
    <name evidence="2" type="ORF">E2562_025172</name>
</gene>
<evidence type="ECO:0000313" key="3">
    <source>
        <dbReference type="Proteomes" id="UP000479710"/>
    </source>
</evidence>
<dbReference type="OrthoDB" id="777328at2759"/>
<evidence type="ECO:0000313" key="2">
    <source>
        <dbReference type="EMBL" id="KAF0918580.1"/>
    </source>
</evidence>
<dbReference type="InterPro" id="IPR038971">
    <property type="entry name" value="SMR11/SMR16"/>
</dbReference>
<dbReference type="PANTHER" id="PTHR36310">
    <property type="entry name" value="CYCLIN-DEPENDENT PROTEIN KINASE INHIBITOR SMR11"/>
    <property type="match status" value="1"/>
</dbReference>
<keyword evidence="3" id="KW-1185">Reference proteome</keyword>
<accession>A0A6G1E1C2</accession>
<dbReference type="EMBL" id="SPHZ02000005">
    <property type="protein sequence ID" value="KAF0918580.1"/>
    <property type="molecule type" value="Genomic_DNA"/>
</dbReference>
<name>A0A6G1E1C2_9ORYZ</name>